<feature type="compositionally biased region" description="Polar residues" evidence="1">
    <location>
        <begin position="1062"/>
        <end position="1074"/>
    </location>
</feature>
<dbReference type="PANTHER" id="PTHR35668">
    <property type="entry name" value="PROTEIN SHORTAGE IN CHIASMATA 1 ORTHOLOG"/>
    <property type="match status" value="1"/>
</dbReference>
<name>A0A8C6MJQ9_MOSMO</name>
<evidence type="ECO:0000313" key="3">
    <source>
        <dbReference type="Proteomes" id="UP000694544"/>
    </source>
</evidence>
<dbReference type="GO" id="GO:0000794">
    <property type="term" value="C:condensed nuclear chromosome"/>
    <property type="evidence" value="ECO:0007669"/>
    <property type="project" value="Ensembl"/>
</dbReference>
<protein>
    <submittedName>
        <fullName evidence="2">Shortage in chiasmata 1</fullName>
    </submittedName>
</protein>
<feature type="region of interest" description="Disordered" evidence="1">
    <location>
        <begin position="426"/>
        <end position="449"/>
    </location>
</feature>
<reference evidence="2" key="2">
    <citation type="submission" date="2025-09" db="UniProtKB">
        <authorList>
            <consortium name="Ensembl"/>
        </authorList>
    </citation>
    <scope>IDENTIFICATION</scope>
</reference>
<proteinExistence type="predicted"/>
<feature type="compositionally biased region" description="Polar residues" evidence="1">
    <location>
        <begin position="426"/>
        <end position="441"/>
    </location>
</feature>
<dbReference type="PANTHER" id="PTHR35668:SF1">
    <property type="entry name" value="PROTEIN SHORTAGE IN CHIASMATA 1 ORTHOLOG"/>
    <property type="match status" value="1"/>
</dbReference>
<organism evidence="2 3">
    <name type="scientific">Moschus moschiferus</name>
    <name type="common">Siberian musk deer</name>
    <name type="synonym">Moschus sibiricus</name>
    <dbReference type="NCBI Taxonomy" id="68415"/>
    <lineage>
        <taxon>Eukaryota</taxon>
        <taxon>Metazoa</taxon>
        <taxon>Chordata</taxon>
        <taxon>Craniata</taxon>
        <taxon>Vertebrata</taxon>
        <taxon>Euteleostomi</taxon>
        <taxon>Mammalia</taxon>
        <taxon>Eutheria</taxon>
        <taxon>Laurasiatheria</taxon>
        <taxon>Artiodactyla</taxon>
        <taxon>Ruminantia</taxon>
        <taxon>Pecora</taxon>
        <taxon>Moschidae</taxon>
        <taxon>Moschus</taxon>
    </lineage>
</organism>
<dbReference type="Proteomes" id="UP000694544">
    <property type="component" value="Unplaced"/>
</dbReference>
<feature type="region of interest" description="Disordered" evidence="1">
    <location>
        <begin position="1062"/>
        <end position="1097"/>
    </location>
</feature>
<dbReference type="Ensembl" id="ENSMMST00000033788.1">
    <property type="protein sequence ID" value="ENSMMSP00000030702.1"/>
    <property type="gene ID" value="ENSMMSG00000022881.1"/>
</dbReference>
<dbReference type="GO" id="GO:0000712">
    <property type="term" value="P:resolution of meiotic recombination intermediates"/>
    <property type="evidence" value="ECO:0007669"/>
    <property type="project" value="Ensembl"/>
</dbReference>
<dbReference type="GO" id="GO:0003697">
    <property type="term" value="F:single-stranded DNA binding"/>
    <property type="evidence" value="ECO:0007669"/>
    <property type="project" value="TreeGrafter"/>
</dbReference>
<dbReference type="GeneTree" id="ENSGT00390000013037"/>
<keyword evidence="3" id="KW-1185">Reference proteome</keyword>
<dbReference type="Pfam" id="PF17825">
    <property type="entry name" value="DUF5587"/>
    <property type="match status" value="1"/>
</dbReference>
<gene>
    <name evidence="2" type="primary">SHOC1</name>
</gene>
<accession>A0A8C6MJQ9</accession>
<feature type="compositionally biased region" description="Low complexity" evidence="1">
    <location>
        <begin position="1086"/>
        <end position="1096"/>
    </location>
</feature>
<dbReference type="InterPro" id="IPR039991">
    <property type="entry name" value="SHOC1"/>
</dbReference>
<reference evidence="2" key="1">
    <citation type="submission" date="2025-08" db="UniProtKB">
        <authorList>
            <consortium name="Ensembl"/>
        </authorList>
    </citation>
    <scope>IDENTIFICATION</scope>
</reference>
<dbReference type="GO" id="GO:0007130">
    <property type="term" value="P:synaptonemal complex assembly"/>
    <property type="evidence" value="ECO:0007669"/>
    <property type="project" value="Ensembl"/>
</dbReference>
<dbReference type="GO" id="GO:0016887">
    <property type="term" value="F:ATP hydrolysis activity"/>
    <property type="evidence" value="ECO:0007669"/>
    <property type="project" value="InterPro"/>
</dbReference>
<feature type="compositionally biased region" description="Low complexity" evidence="1">
    <location>
        <begin position="488"/>
        <end position="499"/>
    </location>
</feature>
<evidence type="ECO:0000256" key="1">
    <source>
        <dbReference type="SAM" id="MobiDB-lite"/>
    </source>
</evidence>
<sequence>KTDISVLDQWKASLTVDEFLEKKTVTGMVTQLNCEFDEIVPSSNPNSQTEVEEASLYTHKEYNEFFTLVNCLENYPSLQAQKQDLSIDEEIIFVNYLTAYKNQLPTLHTLLSRLKLFLVKDPLPDFKAQISTEAKFFRECFSFQGDVKCFVKEDFYMDKEDFCQEKLKDTVGLNESLALLECELLAPISHKQEVDIPSLSELKESLNLMPEIINYADENENLSKTDLTIKHGVDLEDIKCSSIEILAIQNQYEPEYSQPVELEMPLTRLDLTNHHSSVNSLCAELQTFPSSPICKIDLLTAEESANKYHMLWQLESCRSSLNSFLIRVPRTEEPNNQYSLTDLKKIFSVEEEKLVVNPVNAEWWKEARLNMTKTLEPLSTYLGHNNLSSDDTKLETFLPTNVPQLEPRLEHEDCSSPLILINEQSTNDHLSAPQKTPSPTKEVSDLNLSDEYVSVEIPRKEEKPKNDLELGYGIIQNKENKDHLELDSTVPSTESPSSSKIEKASFKHGKKRENNLDLLSDFIMLRNKYPTCTSKTEVTDNDGKDDEELPLTLQEESPIVCNNKTLEKTNQERRADNVIEIPASDSQCQAYCLLEAAASPILEKLVCLCTLPAANWKFATVVFDQTRFLLKEQEKIISDAIHQGKNDEREMTFKYAALLHLLVTIRDVLLTCTLDTALGYLSNAKDIYKSVFGSCLYDIWRQLEIVRFIKGKKPETNYKIRELQCQILNWMQNEQQIKVLIIIRMDSDGEKHLLIKILNKIEGLTLIVLHSNKRKDFLESEGVLNSTSFCVVVPNQYIGADFPWSNFSFVVEYNFVENSCWTEHCEKLNIPYMAFKVILPDTVLKRSSLLDSFGGFLLEIQIPYMFFASEGLLNTPEILQLLESDLEELNCEKASDNIIMRLMALSFQYSYCWIILYAKKPLNSEYRLTEKTLHHLALIYAALVSSGLKSEELDVKLIIAPGVEETALMIRQIADHNLMTSKRDPHECLDKSWLKVAPSKEEMYLLDFPSVNPLVAQLMLNKGPSLNWILLATLCQLQELLPEVPEKVLKHFCGITSLFKTSPSITKSPQISSPRENRDQTRTFTSQSSASGSSDSVIQEHNNYQYSDLGETACEDTNSTSNYTSSLMELKEMQRILPSVSSYNQTSHWKESSCNPNMVQNNYVPTNIEARNVSGNSFLNQNDSESDVFSLGLTEMNYETIISPINTQKRVTPHFINYQKKGTHEKKGPIKKELSAPVFSLEGSQPPLRWNFKRNVWEQQNHSFNLQSGTEQSTCDKWYSQKDNLFINQQKYQSDELEGFICESSNAGTKKTFWKELPSVPSLDLSCASDSNVNQKEFNSISFYQGAGICLEQKRHAESSSNLGDNSLTDFTGLQLPQFKKQRLVYEKVPGRLDGQTRLRFF</sequence>
<feature type="region of interest" description="Disordered" evidence="1">
    <location>
        <begin position="482"/>
        <end position="508"/>
    </location>
</feature>
<evidence type="ECO:0000313" key="2">
    <source>
        <dbReference type="Ensembl" id="ENSMMSP00000030702.1"/>
    </source>
</evidence>